<comment type="similarity">
    <text evidence="1">Belongs to the glycosyl hydrolase 2 family.</text>
</comment>
<evidence type="ECO:0000259" key="5">
    <source>
        <dbReference type="Pfam" id="PF02836"/>
    </source>
</evidence>
<dbReference type="InterPro" id="IPR006102">
    <property type="entry name" value="Ig-like_GH2"/>
</dbReference>
<dbReference type="GO" id="GO:0005975">
    <property type="term" value="P:carbohydrate metabolic process"/>
    <property type="evidence" value="ECO:0007669"/>
    <property type="project" value="InterPro"/>
</dbReference>
<dbReference type="GO" id="GO:0004553">
    <property type="term" value="F:hydrolase activity, hydrolyzing O-glycosyl compounds"/>
    <property type="evidence" value="ECO:0007669"/>
    <property type="project" value="InterPro"/>
</dbReference>
<reference evidence="6 7" key="1">
    <citation type="submission" date="2019-05" db="EMBL/GenBank/DDBJ databases">
        <title>Emergence of the Ug99 lineage of the wheat stem rust pathogen through somatic hybridization.</title>
        <authorList>
            <person name="Li F."/>
            <person name="Upadhyaya N.M."/>
            <person name="Sperschneider J."/>
            <person name="Matny O."/>
            <person name="Nguyen-Phuc H."/>
            <person name="Mago R."/>
            <person name="Raley C."/>
            <person name="Miller M.E."/>
            <person name="Silverstein K.A.T."/>
            <person name="Henningsen E."/>
            <person name="Hirsch C.D."/>
            <person name="Visser B."/>
            <person name="Pretorius Z.A."/>
            <person name="Steffenson B.J."/>
            <person name="Schwessinger B."/>
            <person name="Dodds P.N."/>
            <person name="Figueroa M."/>
        </authorList>
    </citation>
    <scope>NUCLEOTIDE SEQUENCE [LARGE SCALE GENOMIC DNA]</scope>
    <source>
        <strain evidence="6 7">Ug99</strain>
    </source>
</reference>
<evidence type="ECO:0000313" key="7">
    <source>
        <dbReference type="Proteomes" id="UP000325313"/>
    </source>
</evidence>
<evidence type="ECO:0000313" key="6">
    <source>
        <dbReference type="EMBL" id="KAA1136680.1"/>
    </source>
</evidence>
<feature type="domain" description="Glycoside hydrolase family 2 catalytic" evidence="5">
    <location>
        <begin position="224"/>
        <end position="341"/>
    </location>
</feature>
<evidence type="ECO:0000256" key="2">
    <source>
        <dbReference type="ARBA" id="ARBA00022801"/>
    </source>
</evidence>
<dbReference type="Pfam" id="PF02836">
    <property type="entry name" value="Glyco_hydro_2_C"/>
    <property type="match status" value="1"/>
</dbReference>
<evidence type="ECO:0000256" key="3">
    <source>
        <dbReference type="ARBA" id="ARBA00023295"/>
    </source>
</evidence>
<dbReference type="PANTHER" id="PTHR42732:SF2">
    <property type="entry name" value="BETA-MANNOSIDASE"/>
    <property type="match status" value="1"/>
</dbReference>
<dbReference type="InterPro" id="IPR036156">
    <property type="entry name" value="Beta-gal/glucu_dom_sf"/>
</dbReference>
<proteinExistence type="inferred from homology"/>
<dbReference type="InterPro" id="IPR013783">
    <property type="entry name" value="Ig-like_fold"/>
</dbReference>
<feature type="domain" description="Glycoside hydrolase family 2 immunoglobulin-like beta-sandwich" evidence="4">
    <location>
        <begin position="81"/>
        <end position="182"/>
    </location>
</feature>
<dbReference type="InterPro" id="IPR051913">
    <property type="entry name" value="GH2_Domain-Containing"/>
</dbReference>
<comment type="caution">
    <text evidence="6">The sequence shown here is derived from an EMBL/GenBank/DDBJ whole genome shotgun (WGS) entry which is preliminary data.</text>
</comment>
<sequence>MERLLGSTEEDTYFRFTLDLTDALKEPGEENELLVFVYDPTNSKGTLIPIGKQVLKPNHYFYTPTSGIWQTVFLEPVSKEYIQDIVTTAHADGSVKIKVITSDQASHSELKITVYNPMISSSDSPLYPCPLGIPLHQHQGTSNSLVAFSLPSPQLWTPTKPNLYHFEVKLGKDTVQSYFGLRTIEKKKDTDGIVRPFLNGEFVFQLGTLDQGFWPDGLYTAPTHEAMTYDLKVLKHLGFNMVRKHIKVEPDLYYYACDRMGLLVWQDMPSMNPHMPAPRPGQQAEFARQLRLLIATHLSFPSIVTWVIYNEGWGQLNTTDFELTRMVKNSDPTRPVLSVAGFNDHGAGDFHDNHHFPYPQCGTPFYSLPSSAYDPSRIAVQGVFGGIGHIPGPQNLWNVQSQLDNLNQTYEITSTIEIWNYRATRFVEDLRDQARFFSCSGGVFTVSYKYLTCKIIASDNPFVQSKPLMWKQKPMDYSP</sequence>
<accession>A0A5B0SG04</accession>
<evidence type="ECO:0000256" key="1">
    <source>
        <dbReference type="ARBA" id="ARBA00007401"/>
    </source>
</evidence>
<dbReference type="InterPro" id="IPR008979">
    <property type="entry name" value="Galactose-bd-like_sf"/>
</dbReference>
<dbReference type="EMBL" id="VDEP01000035">
    <property type="protein sequence ID" value="KAA1136680.1"/>
    <property type="molecule type" value="Genomic_DNA"/>
</dbReference>
<dbReference type="Gene3D" id="2.60.40.10">
    <property type="entry name" value="Immunoglobulins"/>
    <property type="match status" value="1"/>
</dbReference>
<dbReference type="InterPro" id="IPR017853">
    <property type="entry name" value="GH"/>
</dbReference>
<dbReference type="PANTHER" id="PTHR42732">
    <property type="entry name" value="BETA-GALACTOSIDASE"/>
    <property type="match status" value="1"/>
</dbReference>
<dbReference type="AlphaFoldDB" id="A0A5B0SG04"/>
<dbReference type="SUPFAM" id="SSF51445">
    <property type="entry name" value="(Trans)glycosidases"/>
    <property type="match status" value="1"/>
</dbReference>
<keyword evidence="2" id="KW-0378">Hydrolase</keyword>
<dbReference type="InterPro" id="IPR006103">
    <property type="entry name" value="Glyco_hydro_2_cat"/>
</dbReference>
<evidence type="ECO:0000259" key="4">
    <source>
        <dbReference type="Pfam" id="PF00703"/>
    </source>
</evidence>
<organism evidence="6 7">
    <name type="scientific">Puccinia graminis f. sp. tritici</name>
    <dbReference type="NCBI Taxonomy" id="56615"/>
    <lineage>
        <taxon>Eukaryota</taxon>
        <taxon>Fungi</taxon>
        <taxon>Dikarya</taxon>
        <taxon>Basidiomycota</taxon>
        <taxon>Pucciniomycotina</taxon>
        <taxon>Pucciniomycetes</taxon>
        <taxon>Pucciniales</taxon>
        <taxon>Pucciniaceae</taxon>
        <taxon>Puccinia</taxon>
    </lineage>
</organism>
<evidence type="ECO:0008006" key="8">
    <source>
        <dbReference type="Google" id="ProtNLM"/>
    </source>
</evidence>
<dbReference type="Pfam" id="PF00703">
    <property type="entry name" value="Glyco_hydro_2"/>
    <property type="match status" value="1"/>
</dbReference>
<dbReference type="Proteomes" id="UP000325313">
    <property type="component" value="Unassembled WGS sequence"/>
</dbReference>
<dbReference type="SUPFAM" id="SSF49785">
    <property type="entry name" value="Galactose-binding domain-like"/>
    <property type="match status" value="1"/>
</dbReference>
<dbReference type="Gene3D" id="3.20.20.80">
    <property type="entry name" value="Glycosidases"/>
    <property type="match status" value="1"/>
</dbReference>
<dbReference type="SUPFAM" id="SSF49303">
    <property type="entry name" value="beta-Galactosidase/glucuronidase domain"/>
    <property type="match status" value="1"/>
</dbReference>
<dbReference type="Gene3D" id="2.60.120.260">
    <property type="entry name" value="Galactose-binding domain-like"/>
    <property type="match status" value="1"/>
</dbReference>
<gene>
    <name evidence="6" type="ORF">PGTUg99_037075</name>
</gene>
<name>A0A5B0SG04_PUCGR</name>
<protein>
    <recommendedName>
        <fullName evidence="8">Glycoside hydrolase family 2 catalytic domain-containing protein</fullName>
    </recommendedName>
</protein>
<keyword evidence="3" id="KW-0326">Glycosidase</keyword>